<proteinExistence type="predicted"/>
<dbReference type="Proteomes" id="UP000567179">
    <property type="component" value="Unassembled WGS sequence"/>
</dbReference>
<comment type="caution">
    <text evidence="2">The sequence shown here is derived from an EMBL/GenBank/DDBJ whole genome shotgun (WGS) entry which is preliminary data.</text>
</comment>
<dbReference type="InterPro" id="IPR009057">
    <property type="entry name" value="Homeodomain-like_sf"/>
</dbReference>
<sequence>MEFISSSLPSSIPFHTSATRNHNISTFSTDDMARRHVSPDLKARIPVLKHAHGYTVQEIVSILGVQKTLVYETLKSFSLHGVASRPAVRSGGRTRFLHHDDINFVKSVLEQDPTLYLDELQDQLLARRGVSVSIPTLLRAIRRIHFSRKSLSIRALERNDLNRSIYMNTFASLVSDPWMVMFVDEAARNKKSSARRKGWSLKGRRCVQRQCFVRGQRFSILPVLTLDGIIAYDIIPGSVTAQIFLEFIRVNIIPLTNPYPGPRSVLVLDNCNIHHSEALRQLVEDEAGKPVVGTALVLSL</sequence>
<dbReference type="SUPFAM" id="SSF46689">
    <property type="entry name" value="Homeodomain-like"/>
    <property type="match status" value="1"/>
</dbReference>
<dbReference type="AlphaFoldDB" id="A0A8H5B6Y9"/>
<dbReference type="EMBL" id="JAACJJ010000032">
    <property type="protein sequence ID" value="KAF5317766.1"/>
    <property type="molecule type" value="Genomic_DNA"/>
</dbReference>
<dbReference type="PANTHER" id="PTHR46564">
    <property type="entry name" value="TRANSPOSASE"/>
    <property type="match status" value="1"/>
</dbReference>
<evidence type="ECO:0000313" key="2">
    <source>
        <dbReference type="EMBL" id="KAF5317766.1"/>
    </source>
</evidence>
<organism evidence="2 3">
    <name type="scientific">Psilocybe cf. subviscida</name>
    <dbReference type="NCBI Taxonomy" id="2480587"/>
    <lineage>
        <taxon>Eukaryota</taxon>
        <taxon>Fungi</taxon>
        <taxon>Dikarya</taxon>
        <taxon>Basidiomycota</taxon>
        <taxon>Agaricomycotina</taxon>
        <taxon>Agaricomycetes</taxon>
        <taxon>Agaricomycetidae</taxon>
        <taxon>Agaricales</taxon>
        <taxon>Agaricineae</taxon>
        <taxon>Strophariaceae</taxon>
        <taxon>Psilocybe</taxon>
    </lineage>
</organism>
<feature type="domain" description="Tc1-like transposase DDE" evidence="1">
    <location>
        <begin position="180"/>
        <end position="287"/>
    </location>
</feature>
<dbReference type="OrthoDB" id="2142724at2759"/>
<reference evidence="2 3" key="1">
    <citation type="journal article" date="2020" name="ISME J.">
        <title>Uncovering the hidden diversity of litter-decomposition mechanisms in mushroom-forming fungi.</title>
        <authorList>
            <person name="Floudas D."/>
            <person name="Bentzer J."/>
            <person name="Ahren D."/>
            <person name="Johansson T."/>
            <person name="Persson P."/>
            <person name="Tunlid A."/>
        </authorList>
    </citation>
    <scope>NUCLEOTIDE SEQUENCE [LARGE SCALE GENOMIC DNA]</scope>
    <source>
        <strain evidence="2 3">CBS 101986</strain>
    </source>
</reference>
<evidence type="ECO:0000313" key="3">
    <source>
        <dbReference type="Proteomes" id="UP000567179"/>
    </source>
</evidence>
<dbReference type="PANTHER" id="PTHR46564:SF1">
    <property type="entry name" value="TRANSPOSASE"/>
    <property type="match status" value="1"/>
</dbReference>
<protein>
    <recommendedName>
        <fullName evidence="1">Tc1-like transposase DDE domain-containing protein</fullName>
    </recommendedName>
</protein>
<evidence type="ECO:0000259" key="1">
    <source>
        <dbReference type="Pfam" id="PF13358"/>
    </source>
</evidence>
<dbReference type="GO" id="GO:0003676">
    <property type="term" value="F:nucleic acid binding"/>
    <property type="evidence" value="ECO:0007669"/>
    <property type="project" value="InterPro"/>
</dbReference>
<keyword evidence="3" id="KW-1185">Reference proteome</keyword>
<name>A0A8H5B6Y9_9AGAR</name>
<accession>A0A8H5B6Y9</accession>
<dbReference type="InterPro" id="IPR036397">
    <property type="entry name" value="RNaseH_sf"/>
</dbReference>
<dbReference type="InterPro" id="IPR038717">
    <property type="entry name" value="Tc1-like_DDE_dom"/>
</dbReference>
<gene>
    <name evidence="2" type="ORF">D9619_012502</name>
</gene>
<dbReference type="Gene3D" id="3.30.420.10">
    <property type="entry name" value="Ribonuclease H-like superfamily/Ribonuclease H"/>
    <property type="match status" value="1"/>
</dbReference>
<dbReference type="Pfam" id="PF13358">
    <property type="entry name" value="DDE_3"/>
    <property type="match status" value="1"/>
</dbReference>